<dbReference type="EMBL" id="UXUI01009208">
    <property type="protein sequence ID" value="VDD93249.1"/>
    <property type="molecule type" value="Genomic_DNA"/>
</dbReference>
<proteinExistence type="predicted"/>
<protein>
    <submittedName>
        <fullName evidence="4">Protein kinase domain-containing protein</fullName>
    </submittedName>
</protein>
<accession>A0A0N4VD47</accession>
<feature type="region of interest" description="Disordered" evidence="1">
    <location>
        <begin position="1"/>
        <end position="24"/>
    </location>
</feature>
<evidence type="ECO:0000313" key="4">
    <source>
        <dbReference type="WBParaSite" id="EVEC_0000851601-mRNA-1"/>
    </source>
</evidence>
<dbReference type="Proteomes" id="UP000274131">
    <property type="component" value="Unassembled WGS sequence"/>
</dbReference>
<reference evidence="2 3" key="2">
    <citation type="submission" date="2018-10" db="EMBL/GenBank/DDBJ databases">
        <authorList>
            <consortium name="Pathogen Informatics"/>
        </authorList>
    </citation>
    <scope>NUCLEOTIDE SEQUENCE [LARGE SCALE GENOMIC DNA]</scope>
</reference>
<keyword evidence="3" id="KW-1185">Reference proteome</keyword>
<dbReference type="WBParaSite" id="EVEC_0000851601-mRNA-1">
    <property type="protein sequence ID" value="EVEC_0000851601-mRNA-1"/>
    <property type="gene ID" value="EVEC_0000851601"/>
</dbReference>
<reference evidence="4" key="1">
    <citation type="submission" date="2017-02" db="UniProtKB">
        <authorList>
            <consortium name="WormBaseParasite"/>
        </authorList>
    </citation>
    <scope>IDENTIFICATION</scope>
</reference>
<feature type="region of interest" description="Disordered" evidence="1">
    <location>
        <begin position="516"/>
        <end position="539"/>
    </location>
</feature>
<feature type="region of interest" description="Disordered" evidence="1">
    <location>
        <begin position="150"/>
        <end position="178"/>
    </location>
</feature>
<evidence type="ECO:0000313" key="2">
    <source>
        <dbReference type="EMBL" id="VDD93249.1"/>
    </source>
</evidence>
<dbReference type="AlphaFoldDB" id="A0A0N4VD47"/>
<sequence>MKVKKKKMMMMEKKNSKKKSREVSLVGSDSSTYYASFYGPLDQPSKDTRYNRSFYEERLSPIRRNYDHSSSKAANINAYLDSKSPSIDLSSLDAVLDSTLYSDNDMSRSTKEWRSSFSSVRNRFGHIPSVEEQTQINHFTNFTTDGSMSLSHHSGLSKSASQSMVSEHSEHTEYAKLERSSSSILSSAIERRASEAPELHSKHDIGNFWTEIIKSHAGTSTQNRSSHRLSAAQRLEMLQESTDFPKSGRRFSGENLAARRAQFLRETEKSNHFFNSERERNQERAPSGRSTPMPGNILKISTSTMSVSNQLQMNGEDGEPNFSSLDNAVAELYVSSTTETSQSNIGAGGCVRFPTGDLSAFSCLTKKISSTKTVRSPSPDTASDGSSGYTAPTGLPHPKPKHNIRSQLMQAGFELRSTTFSSRTTQRISSSPNFPIPTNGNVASRISEFERRPGPPNLLQIACALNGVPYKNDQTGARSPVGPLSPHSTVFRTKPVIYADLAGISTKAHSEKNLSDSARVFQFPPNQQVPRQGKSVLYE</sequence>
<name>A0A0N4VD47_ENTVE</name>
<dbReference type="STRING" id="51028.A0A0N4VD47"/>
<dbReference type="OrthoDB" id="5586at2759"/>
<gene>
    <name evidence="2" type="ORF">EVEC_LOCUS8000</name>
</gene>
<evidence type="ECO:0000256" key="1">
    <source>
        <dbReference type="SAM" id="MobiDB-lite"/>
    </source>
</evidence>
<feature type="compositionally biased region" description="Low complexity" evidence="1">
    <location>
        <begin position="150"/>
        <end position="163"/>
    </location>
</feature>
<feature type="compositionally biased region" description="Polar residues" evidence="1">
    <location>
        <begin position="369"/>
        <end position="390"/>
    </location>
</feature>
<feature type="region of interest" description="Disordered" evidence="1">
    <location>
        <begin position="267"/>
        <end position="295"/>
    </location>
</feature>
<evidence type="ECO:0000313" key="3">
    <source>
        <dbReference type="Proteomes" id="UP000274131"/>
    </source>
</evidence>
<feature type="compositionally biased region" description="Basic and acidic residues" evidence="1">
    <location>
        <begin position="267"/>
        <end position="283"/>
    </location>
</feature>
<organism evidence="4">
    <name type="scientific">Enterobius vermicularis</name>
    <name type="common">Human pinworm</name>
    <dbReference type="NCBI Taxonomy" id="51028"/>
    <lineage>
        <taxon>Eukaryota</taxon>
        <taxon>Metazoa</taxon>
        <taxon>Ecdysozoa</taxon>
        <taxon>Nematoda</taxon>
        <taxon>Chromadorea</taxon>
        <taxon>Rhabditida</taxon>
        <taxon>Spirurina</taxon>
        <taxon>Oxyuridomorpha</taxon>
        <taxon>Oxyuroidea</taxon>
        <taxon>Oxyuridae</taxon>
        <taxon>Enterobius</taxon>
    </lineage>
</organism>
<feature type="region of interest" description="Disordered" evidence="1">
    <location>
        <begin position="369"/>
        <end position="402"/>
    </location>
</feature>
<feature type="compositionally biased region" description="Basic and acidic residues" evidence="1">
    <location>
        <begin position="167"/>
        <end position="178"/>
    </location>
</feature>